<protein>
    <submittedName>
        <fullName evidence="1">Uncharacterized protein</fullName>
    </submittedName>
</protein>
<dbReference type="EMBL" id="AP015038">
    <property type="protein sequence ID" value="BAT88852.1"/>
    <property type="molecule type" value="Genomic_DNA"/>
</dbReference>
<dbReference type="AlphaFoldDB" id="A0A0S3S7N1"/>
<reference evidence="1 2" key="1">
    <citation type="journal article" date="2015" name="Sci. Rep.">
        <title>The power of single molecule real-time sequencing technology in the de novo assembly of a eukaryotic genome.</title>
        <authorList>
            <person name="Sakai H."/>
            <person name="Naito K."/>
            <person name="Ogiso-Tanaka E."/>
            <person name="Takahashi Y."/>
            <person name="Iseki K."/>
            <person name="Muto C."/>
            <person name="Satou K."/>
            <person name="Teruya K."/>
            <person name="Shiroma A."/>
            <person name="Shimoji M."/>
            <person name="Hirano T."/>
            <person name="Itoh T."/>
            <person name="Kaga A."/>
            <person name="Tomooka N."/>
        </authorList>
    </citation>
    <scope>NUCLEOTIDE SEQUENCE [LARGE SCALE GENOMIC DNA]</scope>
    <source>
        <strain evidence="2">cv. Shumari</strain>
    </source>
</reference>
<evidence type="ECO:0000313" key="1">
    <source>
        <dbReference type="EMBL" id="BAT88852.1"/>
    </source>
</evidence>
<accession>A0A0S3S7N1</accession>
<keyword evidence="2" id="KW-1185">Reference proteome</keyword>
<proteinExistence type="predicted"/>
<evidence type="ECO:0000313" key="2">
    <source>
        <dbReference type="Proteomes" id="UP000291084"/>
    </source>
</evidence>
<dbReference type="Proteomes" id="UP000291084">
    <property type="component" value="Chromosome 5"/>
</dbReference>
<sequence>MDHLIPKGAILVGKKIDEEILSHLERRVMDWQFAHLESGCADDAREVEAERLPEERREVEVER</sequence>
<organism evidence="1 2">
    <name type="scientific">Vigna angularis var. angularis</name>
    <dbReference type="NCBI Taxonomy" id="157739"/>
    <lineage>
        <taxon>Eukaryota</taxon>
        <taxon>Viridiplantae</taxon>
        <taxon>Streptophyta</taxon>
        <taxon>Embryophyta</taxon>
        <taxon>Tracheophyta</taxon>
        <taxon>Spermatophyta</taxon>
        <taxon>Magnoliopsida</taxon>
        <taxon>eudicotyledons</taxon>
        <taxon>Gunneridae</taxon>
        <taxon>Pentapetalae</taxon>
        <taxon>rosids</taxon>
        <taxon>fabids</taxon>
        <taxon>Fabales</taxon>
        <taxon>Fabaceae</taxon>
        <taxon>Papilionoideae</taxon>
        <taxon>50 kb inversion clade</taxon>
        <taxon>NPAAA clade</taxon>
        <taxon>indigoferoid/millettioid clade</taxon>
        <taxon>Phaseoleae</taxon>
        <taxon>Vigna</taxon>
    </lineage>
</organism>
<name>A0A0S3S7N1_PHAAN</name>
<gene>
    <name evidence="1" type="primary">Vigan.05G248200</name>
    <name evidence="1" type="ORF">VIGAN_05248200</name>
</gene>